<proteinExistence type="predicted"/>
<name>A0A8H3CCS3_9AGAM</name>
<comment type="caution">
    <text evidence="2">The sequence shown here is derived from an EMBL/GenBank/DDBJ whole genome shotgun (WGS) entry which is preliminary data.</text>
</comment>
<evidence type="ECO:0000256" key="1">
    <source>
        <dbReference type="SAM" id="MobiDB-lite"/>
    </source>
</evidence>
<dbReference type="EMBL" id="CAJMWZ010003827">
    <property type="protein sequence ID" value="CAE6479585.1"/>
    <property type="molecule type" value="Genomic_DNA"/>
</dbReference>
<reference evidence="2" key="1">
    <citation type="submission" date="2021-01" db="EMBL/GenBank/DDBJ databases">
        <authorList>
            <person name="Kaushik A."/>
        </authorList>
    </citation>
    <scope>NUCLEOTIDE SEQUENCE</scope>
    <source>
        <strain evidence="2">Type strain: AG8-Rh-89/</strain>
    </source>
</reference>
<feature type="region of interest" description="Disordered" evidence="1">
    <location>
        <begin position="1"/>
        <end position="25"/>
    </location>
</feature>
<dbReference type="AlphaFoldDB" id="A0A8H3CCS3"/>
<gene>
    <name evidence="2" type="ORF">RDB_LOCUS73347</name>
</gene>
<feature type="region of interest" description="Disordered" evidence="1">
    <location>
        <begin position="49"/>
        <end position="70"/>
    </location>
</feature>
<organism evidence="2 3">
    <name type="scientific">Rhizoctonia solani</name>
    <dbReference type="NCBI Taxonomy" id="456999"/>
    <lineage>
        <taxon>Eukaryota</taxon>
        <taxon>Fungi</taxon>
        <taxon>Dikarya</taxon>
        <taxon>Basidiomycota</taxon>
        <taxon>Agaricomycotina</taxon>
        <taxon>Agaricomycetes</taxon>
        <taxon>Cantharellales</taxon>
        <taxon>Ceratobasidiaceae</taxon>
        <taxon>Rhizoctonia</taxon>
    </lineage>
</organism>
<accession>A0A8H3CCS3</accession>
<dbReference type="Proteomes" id="UP000663850">
    <property type="component" value="Unassembled WGS sequence"/>
</dbReference>
<evidence type="ECO:0000313" key="2">
    <source>
        <dbReference type="EMBL" id="CAE6479585.1"/>
    </source>
</evidence>
<sequence>MATSRSEPPSQESVQHSVSGSNMGNMISENTQVSVMVLDVINQTETMSGIPVTNELQPEAHITSPRRRIRVHIDPPRKSVIVSKHAYLADAMQQSMPSGATRPGLHLSPTQAFSSQIEIDEEWSWDVIGITKRSDHML</sequence>
<protein>
    <submittedName>
        <fullName evidence="2">Uncharacterized protein</fullName>
    </submittedName>
</protein>
<evidence type="ECO:0000313" key="3">
    <source>
        <dbReference type="Proteomes" id="UP000663850"/>
    </source>
</evidence>